<keyword evidence="3 5" id="KW-1133">Transmembrane helix</keyword>
<dbReference type="InterPro" id="IPR052954">
    <property type="entry name" value="GPCR-Ligand_Int"/>
</dbReference>
<comment type="subcellular location">
    <subcellularLocation>
        <location evidence="1">Membrane</location>
    </subcellularLocation>
</comment>
<dbReference type="PANTHER" id="PTHR46641">
    <property type="entry name" value="FMRFAMIDE RECEPTOR-RELATED"/>
    <property type="match status" value="1"/>
</dbReference>
<evidence type="ECO:0000313" key="7">
    <source>
        <dbReference type="EMBL" id="RUS79503.1"/>
    </source>
</evidence>
<comment type="caution">
    <text evidence="7">The sequence shown here is derived from an EMBL/GenBank/DDBJ whole genome shotgun (WGS) entry which is preliminary data.</text>
</comment>
<keyword evidence="8" id="KW-1185">Reference proteome</keyword>
<dbReference type="EMBL" id="RQTK01000447">
    <property type="protein sequence ID" value="RUS79503.1"/>
    <property type="molecule type" value="Genomic_DNA"/>
</dbReference>
<gene>
    <name evidence="7" type="ORF">EGW08_012735</name>
</gene>
<dbReference type="Proteomes" id="UP000271974">
    <property type="component" value="Unassembled WGS sequence"/>
</dbReference>
<dbReference type="OrthoDB" id="6126859at2759"/>
<dbReference type="STRING" id="188477.A0A433TD93"/>
<feature type="transmembrane region" description="Helical" evidence="5">
    <location>
        <begin position="166"/>
        <end position="189"/>
    </location>
</feature>
<feature type="transmembrane region" description="Helical" evidence="5">
    <location>
        <begin position="127"/>
        <end position="146"/>
    </location>
</feature>
<evidence type="ECO:0000256" key="3">
    <source>
        <dbReference type="ARBA" id="ARBA00022989"/>
    </source>
</evidence>
<evidence type="ECO:0000256" key="2">
    <source>
        <dbReference type="ARBA" id="ARBA00022692"/>
    </source>
</evidence>
<dbReference type="SUPFAM" id="SSF81321">
    <property type="entry name" value="Family A G protein-coupled receptor-like"/>
    <property type="match status" value="1"/>
</dbReference>
<feature type="transmembrane region" description="Helical" evidence="5">
    <location>
        <begin position="316"/>
        <end position="335"/>
    </location>
</feature>
<feature type="transmembrane region" description="Helical" evidence="5">
    <location>
        <begin position="210"/>
        <end position="229"/>
    </location>
</feature>
<dbReference type="Gene3D" id="1.20.1070.10">
    <property type="entry name" value="Rhodopsin 7-helix transmembrane proteins"/>
    <property type="match status" value="1"/>
</dbReference>
<protein>
    <recommendedName>
        <fullName evidence="6">G-protein coupled receptors family 1 profile domain-containing protein</fullName>
    </recommendedName>
</protein>
<keyword evidence="2 5" id="KW-0812">Transmembrane</keyword>
<evidence type="ECO:0000259" key="6">
    <source>
        <dbReference type="PROSITE" id="PS50262"/>
    </source>
</evidence>
<evidence type="ECO:0000256" key="1">
    <source>
        <dbReference type="ARBA" id="ARBA00004370"/>
    </source>
</evidence>
<feature type="domain" description="G-protein coupled receptors family 1 profile" evidence="6">
    <location>
        <begin position="106"/>
        <end position="376"/>
    </location>
</feature>
<feature type="transmembrane region" description="Helical" evidence="5">
    <location>
        <begin position="89"/>
        <end position="115"/>
    </location>
</feature>
<sequence length="397" mass="44265">MLQEDKEGQERYRVTRTYSRTVVACLTVTRDPGMEHHEWPPLVPVIQHQPQHGHHDQGAATMGNQSGALHHLGRQTYLLGPDARFKFELVFNLVLTFSFSATGVLTNSINIAVFARQGLSETANINFLALSLSDLVIVAWFLAKALCENPLLVHASPLFLTLRDFFLLTLPVYHAAQGFGAWVTALITVERTVCIVYPLRVKTIFTPARVSAALALVLLFELASLAPPYSSMQLVWVVSAGSNLTKLRHADQHGQHGALSYLVFYTAPSLAAFTVVTLGTAILVVKLRQSVRRRQEMTHKSGQEVAQKEVKVAQSVVLVCVMFVVCYSPCVYVIVKGALDPDFHFGDPYYEHFVFSYLSVTFFLQSVSSSMNMFVYIKLSSRYKQTFRQVFCAAKPA</sequence>
<name>A0A433TD93_ELYCH</name>
<accession>A0A433TD93</accession>
<evidence type="ECO:0000313" key="8">
    <source>
        <dbReference type="Proteomes" id="UP000271974"/>
    </source>
</evidence>
<dbReference type="PANTHER" id="PTHR46641:SF2">
    <property type="entry name" value="FMRFAMIDE RECEPTOR"/>
    <property type="match status" value="1"/>
</dbReference>
<feature type="transmembrane region" description="Helical" evidence="5">
    <location>
        <begin position="262"/>
        <end position="285"/>
    </location>
</feature>
<dbReference type="InterPro" id="IPR017452">
    <property type="entry name" value="GPCR_Rhodpsn_7TM"/>
</dbReference>
<dbReference type="Pfam" id="PF00001">
    <property type="entry name" value="7tm_1"/>
    <property type="match status" value="1"/>
</dbReference>
<dbReference type="GO" id="GO:0004930">
    <property type="term" value="F:G protein-coupled receptor activity"/>
    <property type="evidence" value="ECO:0007669"/>
    <property type="project" value="InterPro"/>
</dbReference>
<evidence type="ECO:0000256" key="5">
    <source>
        <dbReference type="SAM" id="Phobius"/>
    </source>
</evidence>
<organism evidence="7 8">
    <name type="scientific">Elysia chlorotica</name>
    <name type="common">Eastern emerald elysia</name>
    <name type="synonym">Sea slug</name>
    <dbReference type="NCBI Taxonomy" id="188477"/>
    <lineage>
        <taxon>Eukaryota</taxon>
        <taxon>Metazoa</taxon>
        <taxon>Spiralia</taxon>
        <taxon>Lophotrochozoa</taxon>
        <taxon>Mollusca</taxon>
        <taxon>Gastropoda</taxon>
        <taxon>Heterobranchia</taxon>
        <taxon>Euthyneura</taxon>
        <taxon>Panpulmonata</taxon>
        <taxon>Sacoglossa</taxon>
        <taxon>Placobranchoidea</taxon>
        <taxon>Plakobranchidae</taxon>
        <taxon>Elysia</taxon>
    </lineage>
</organism>
<evidence type="ECO:0000256" key="4">
    <source>
        <dbReference type="ARBA" id="ARBA00023136"/>
    </source>
</evidence>
<dbReference type="InterPro" id="IPR000276">
    <property type="entry name" value="GPCR_Rhodpsn"/>
</dbReference>
<dbReference type="AlphaFoldDB" id="A0A433TD93"/>
<reference evidence="7 8" key="1">
    <citation type="submission" date="2019-01" db="EMBL/GenBank/DDBJ databases">
        <title>A draft genome assembly of the solar-powered sea slug Elysia chlorotica.</title>
        <authorList>
            <person name="Cai H."/>
            <person name="Li Q."/>
            <person name="Fang X."/>
            <person name="Li J."/>
            <person name="Curtis N.E."/>
            <person name="Altenburger A."/>
            <person name="Shibata T."/>
            <person name="Feng M."/>
            <person name="Maeda T."/>
            <person name="Schwartz J.A."/>
            <person name="Shigenobu S."/>
            <person name="Lundholm N."/>
            <person name="Nishiyama T."/>
            <person name="Yang H."/>
            <person name="Hasebe M."/>
            <person name="Li S."/>
            <person name="Pierce S.K."/>
            <person name="Wang J."/>
        </authorList>
    </citation>
    <scope>NUCLEOTIDE SEQUENCE [LARGE SCALE GENOMIC DNA]</scope>
    <source>
        <strain evidence="7">EC2010</strain>
        <tissue evidence="7">Whole organism of an adult</tissue>
    </source>
</reference>
<feature type="transmembrane region" description="Helical" evidence="5">
    <location>
        <begin position="355"/>
        <end position="377"/>
    </location>
</feature>
<proteinExistence type="predicted"/>
<dbReference type="GO" id="GO:0016020">
    <property type="term" value="C:membrane"/>
    <property type="evidence" value="ECO:0007669"/>
    <property type="project" value="UniProtKB-SubCell"/>
</dbReference>
<dbReference type="PROSITE" id="PS50262">
    <property type="entry name" value="G_PROTEIN_RECEP_F1_2"/>
    <property type="match status" value="1"/>
</dbReference>
<keyword evidence="4 5" id="KW-0472">Membrane</keyword>